<gene>
    <name evidence="2" type="ORF">J2Z82_000781</name>
</gene>
<evidence type="ECO:0000313" key="2">
    <source>
        <dbReference type="EMBL" id="MBP1947855.1"/>
    </source>
</evidence>
<keyword evidence="1" id="KW-0472">Membrane</keyword>
<keyword evidence="1" id="KW-0812">Transmembrane</keyword>
<evidence type="ECO:0000256" key="1">
    <source>
        <dbReference type="SAM" id="Phobius"/>
    </source>
</evidence>
<comment type="caution">
    <text evidence="2">The sequence shown here is derived from an EMBL/GenBank/DDBJ whole genome shotgun (WGS) entry which is preliminary data.</text>
</comment>
<dbReference type="RefSeq" id="WP_092492257.1">
    <property type="nucleotide sequence ID" value="NZ_JAGGKK010000002.1"/>
</dbReference>
<dbReference type="EMBL" id="JAGGKK010000002">
    <property type="protein sequence ID" value="MBP1947855.1"/>
    <property type="molecule type" value="Genomic_DNA"/>
</dbReference>
<keyword evidence="1" id="KW-1133">Transmembrane helix</keyword>
<protein>
    <submittedName>
        <fullName evidence="2">Uncharacterized protein</fullName>
    </submittedName>
</protein>
<evidence type="ECO:0000313" key="3">
    <source>
        <dbReference type="Proteomes" id="UP001519328"/>
    </source>
</evidence>
<dbReference type="Proteomes" id="UP001519328">
    <property type="component" value="Unassembled WGS sequence"/>
</dbReference>
<sequence>MQRNDMWIPLLASVGVGAATYYTMTKNNQNFGQTMQKMMPFVSQMNSGGNQQQFSQNGMG</sequence>
<accession>A0ABS4HAC7</accession>
<name>A0ABS4HAC7_9BACI</name>
<keyword evidence="3" id="KW-1185">Reference proteome</keyword>
<proteinExistence type="predicted"/>
<feature type="transmembrane region" description="Helical" evidence="1">
    <location>
        <begin position="6"/>
        <end position="24"/>
    </location>
</feature>
<reference evidence="2 3" key="1">
    <citation type="submission" date="2021-03" db="EMBL/GenBank/DDBJ databases">
        <title>Genomic Encyclopedia of Type Strains, Phase IV (KMG-IV): sequencing the most valuable type-strain genomes for metagenomic binning, comparative biology and taxonomic classification.</title>
        <authorList>
            <person name="Goeker M."/>
        </authorList>
    </citation>
    <scope>NUCLEOTIDE SEQUENCE [LARGE SCALE GENOMIC DNA]</scope>
    <source>
        <strain evidence="2 3">DSM 21085</strain>
    </source>
</reference>
<organism evidence="2 3">
    <name type="scientific">Virgibacillus litoralis</name>
    <dbReference type="NCBI Taxonomy" id="578221"/>
    <lineage>
        <taxon>Bacteria</taxon>
        <taxon>Bacillati</taxon>
        <taxon>Bacillota</taxon>
        <taxon>Bacilli</taxon>
        <taxon>Bacillales</taxon>
        <taxon>Bacillaceae</taxon>
        <taxon>Virgibacillus</taxon>
    </lineage>
</organism>